<dbReference type="Pfam" id="PF01244">
    <property type="entry name" value="Peptidase_M19"/>
    <property type="match status" value="1"/>
</dbReference>
<evidence type="ECO:0000313" key="2">
    <source>
        <dbReference type="Proteomes" id="UP000199050"/>
    </source>
</evidence>
<dbReference type="PANTHER" id="PTHR10443">
    <property type="entry name" value="MICROSOMAL DIPEPTIDASE"/>
    <property type="match status" value="1"/>
</dbReference>
<name>A0A1G8IFW3_9BACL</name>
<dbReference type="EMBL" id="FNDX01000003">
    <property type="protein sequence ID" value="SDI17430.1"/>
    <property type="molecule type" value="Genomic_DNA"/>
</dbReference>
<dbReference type="RefSeq" id="WP_090712570.1">
    <property type="nucleotide sequence ID" value="NZ_CBCSKY010000001.1"/>
</dbReference>
<dbReference type="PROSITE" id="PS51365">
    <property type="entry name" value="RENAL_DIPEPTIDASE_2"/>
    <property type="match status" value="1"/>
</dbReference>
<gene>
    <name evidence="1" type="ORF">SAMN05216192_103217</name>
</gene>
<dbReference type="GO" id="GO:0006508">
    <property type="term" value="P:proteolysis"/>
    <property type="evidence" value="ECO:0007669"/>
    <property type="project" value="InterPro"/>
</dbReference>
<dbReference type="GO" id="GO:0070573">
    <property type="term" value="F:metallodipeptidase activity"/>
    <property type="evidence" value="ECO:0007669"/>
    <property type="project" value="InterPro"/>
</dbReference>
<dbReference type="AlphaFoldDB" id="A0A1G8IFW3"/>
<sequence length="386" mass="42507">MSLQSGLYDFNLTEEQELRAQRLHEQNINIDLLFQGPLSPSAIPAAVSERIKELSEPYKDEPMAYSSMPAKWVTKLAARGDIPEYKEEWFKSGITAGNRELHLNDMESLVTSMGEVQLQFDANDWLIKALTAGDIRSAKQSGKVAGIVTAQETDALGTNLELLEVLHHFGLRILQLTYNKQNLIGSGCAEQANGGLSNFGVRFVQRMNELGIIVDTGHCGKQTTLDACKVSSTPVIASHTGAEVIYPHMRCKSDEEILAIAGTGGVIGIFAMPWFVHEDPDHTTIDHVLDHIEYVIRLAGVDHVGIGTDWPMSDLDWSLVYFKEHIAPKLGFAPGDGPSTETVAGLEKYSTFINFTRGLVARGYTDEDIAKIMGGNWLRVFEQICG</sequence>
<dbReference type="STRING" id="1174501.SAMN05216192_103217"/>
<dbReference type="SUPFAM" id="SSF51556">
    <property type="entry name" value="Metallo-dependent hydrolases"/>
    <property type="match status" value="1"/>
</dbReference>
<protein>
    <submittedName>
        <fullName evidence="1">Membrane dipeptidase</fullName>
    </submittedName>
</protein>
<dbReference type="OrthoDB" id="9804920at2"/>
<dbReference type="InterPro" id="IPR008257">
    <property type="entry name" value="Pept_M19"/>
</dbReference>
<reference evidence="2" key="1">
    <citation type="submission" date="2016-10" db="EMBL/GenBank/DDBJ databases">
        <authorList>
            <person name="Varghese N."/>
            <person name="Submissions S."/>
        </authorList>
    </citation>
    <scope>NUCLEOTIDE SEQUENCE [LARGE SCALE GENOMIC DNA]</scope>
    <source>
        <strain evidence="2">CGMCC 1.11012</strain>
    </source>
</reference>
<evidence type="ECO:0000313" key="1">
    <source>
        <dbReference type="EMBL" id="SDI17430.1"/>
    </source>
</evidence>
<accession>A0A1G8IFW3</accession>
<dbReference type="PANTHER" id="PTHR10443:SF12">
    <property type="entry name" value="DIPEPTIDASE"/>
    <property type="match status" value="1"/>
</dbReference>
<dbReference type="Proteomes" id="UP000199050">
    <property type="component" value="Unassembled WGS sequence"/>
</dbReference>
<proteinExistence type="predicted"/>
<organism evidence="1 2">
    <name type="scientific">Paenibacillus typhae</name>
    <dbReference type="NCBI Taxonomy" id="1174501"/>
    <lineage>
        <taxon>Bacteria</taxon>
        <taxon>Bacillati</taxon>
        <taxon>Bacillota</taxon>
        <taxon>Bacilli</taxon>
        <taxon>Bacillales</taxon>
        <taxon>Paenibacillaceae</taxon>
        <taxon>Paenibacillus</taxon>
    </lineage>
</organism>
<dbReference type="InterPro" id="IPR032466">
    <property type="entry name" value="Metal_Hydrolase"/>
</dbReference>
<keyword evidence="2" id="KW-1185">Reference proteome</keyword>
<dbReference type="Gene3D" id="3.20.20.140">
    <property type="entry name" value="Metal-dependent hydrolases"/>
    <property type="match status" value="1"/>
</dbReference>